<protein>
    <recommendedName>
        <fullName evidence="4">Beta-lactamase-inhibitor-like, PepSY-like</fullName>
    </recommendedName>
</protein>
<reference evidence="2 3" key="1">
    <citation type="submission" date="2021-03" db="EMBL/GenBank/DDBJ databases">
        <title>Aliifodinibius sp. nov., a new bacterium isolated from saline soil.</title>
        <authorList>
            <person name="Galisteo C."/>
            <person name="De La Haba R."/>
            <person name="Sanchez-Porro C."/>
            <person name="Ventosa A."/>
        </authorList>
    </citation>
    <scope>NUCLEOTIDE SEQUENCE [LARGE SCALE GENOMIC DNA]</scope>
    <source>
        <strain evidence="2 3">1BSP15-2V2</strain>
    </source>
</reference>
<dbReference type="RefSeq" id="WP_265767000.1">
    <property type="nucleotide sequence ID" value="NZ_JAGGJA010000011.1"/>
</dbReference>
<feature type="chain" id="PRO_5045681890" description="Beta-lactamase-inhibitor-like, PepSY-like" evidence="1">
    <location>
        <begin position="23"/>
        <end position="173"/>
    </location>
</feature>
<organism evidence="2 3">
    <name type="scientific">Fodinibius salsisoli</name>
    <dbReference type="NCBI Taxonomy" id="2820877"/>
    <lineage>
        <taxon>Bacteria</taxon>
        <taxon>Pseudomonadati</taxon>
        <taxon>Balneolota</taxon>
        <taxon>Balneolia</taxon>
        <taxon>Balneolales</taxon>
        <taxon>Balneolaceae</taxon>
        <taxon>Fodinibius</taxon>
    </lineage>
</organism>
<evidence type="ECO:0008006" key="4">
    <source>
        <dbReference type="Google" id="ProtNLM"/>
    </source>
</evidence>
<keyword evidence="1" id="KW-0732">Signal</keyword>
<accession>A0ABT3PQS3</accession>
<comment type="caution">
    <text evidence="2">The sequence shown here is derived from an EMBL/GenBank/DDBJ whole genome shotgun (WGS) entry which is preliminary data.</text>
</comment>
<sequence>MKTTKIIVSLSVLFLMALSLKAQDCRCPEEVVVEKTTVLTMIGENDYPNFLNISGLKKYSNIRYTGLAPGSAGAKTFTLKNTGKKFKLFATYREDGSLIKGIITSKDAPVPLTIRNYLAADDYKDWTMVHNKTVVRNFDAQRTEYEVDLERDGMKQRLFFDHSGNRIKKLSRA</sequence>
<evidence type="ECO:0000313" key="3">
    <source>
        <dbReference type="Proteomes" id="UP001207918"/>
    </source>
</evidence>
<keyword evidence="3" id="KW-1185">Reference proteome</keyword>
<dbReference type="Proteomes" id="UP001207918">
    <property type="component" value="Unassembled WGS sequence"/>
</dbReference>
<evidence type="ECO:0000313" key="2">
    <source>
        <dbReference type="EMBL" id="MCW9708214.1"/>
    </source>
</evidence>
<evidence type="ECO:0000256" key="1">
    <source>
        <dbReference type="SAM" id="SignalP"/>
    </source>
</evidence>
<feature type="signal peptide" evidence="1">
    <location>
        <begin position="1"/>
        <end position="22"/>
    </location>
</feature>
<name>A0ABT3PQS3_9BACT</name>
<proteinExistence type="predicted"/>
<dbReference type="EMBL" id="JAGGJA010000011">
    <property type="protein sequence ID" value="MCW9708214.1"/>
    <property type="molecule type" value="Genomic_DNA"/>
</dbReference>
<gene>
    <name evidence="2" type="ORF">J6I44_15215</name>
</gene>